<evidence type="ECO:0000256" key="1">
    <source>
        <dbReference type="ARBA" id="ARBA00000085"/>
    </source>
</evidence>
<dbReference type="PROSITE" id="PS50109">
    <property type="entry name" value="HIS_KIN"/>
    <property type="match status" value="1"/>
</dbReference>
<dbReference type="SUPFAM" id="SSF55874">
    <property type="entry name" value="ATPase domain of HSP90 chaperone/DNA topoisomerase II/histidine kinase"/>
    <property type="match status" value="1"/>
</dbReference>
<keyword evidence="15" id="KW-0067">ATP-binding</keyword>
<dbReference type="SMART" id="SM00387">
    <property type="entry name" value="HATPase_c"/>
    <property type="match status" value="1"/>
</dbReference>
<protein>
    <recommendedName>
        <fullName evidence="3">histidine kinase</fullName>
        <ecNumber evidence="3">2.7.13.3</ecNumber>
    </recommendedName>
</protein>
<dbReference type="PRINTS" id="PR00344">
    <property type="entry name" value="BCTRLSENSOR"/>
</dbReference>
<dbReference type="Gene3D" id="1.10.287.130">
    <property type="match status" value="1"/>
</dbReference>
<evidence type="ECO:0000259" key="14">
    <source>
        <dbReference type="PROSITE" id="PS50885"/>
    </source>
</evidence>
<dbReference type="Pfam" id="PF00512">
    <property type="entry name" value="HisKA"/>
    <property type="match status" value="1"/>
</dbReference>
<dbReference type="InterPro" id="IPR036890">
    <property type="entry name" value="HATPase_C_sf"/>
</dbReference>
<keyword evidence="6 12" id="KW-0812">Transmembrane</keyword>
<dbReference type="RefSeq" id="WP_248211203.1">
    <property type="nucleotide sequence ID" value="NZ_JALNMH010000016.1"/>
</dbReference>
<dbReference type="InterPro" id="IPR050428">
    <property type="entry name" value="TCS_sensor_his_kinase"/>
</dbReference>
<evidence type="ECO:0000256" key="7">
    <source>
        <dbReference type="ARBA" id="ARBA00022777"/>
    </source>
</evidence>
<proteinExistence type="predicted"/>
<dbReference type="InterPro" id="IPR004358">
    <property type="entry name" value="Sig_transdc_His_kin-like_C"/>
</dbReference>
<dbReference type="Pfam" id="PF00672">
    <property type="entry name" value="HAMP"/>
    <property type="match status" value="1"/>
</dbReference>
<evidence type="ECO:0000256" key="4">
    <source>
        <dbReference type="ARBA" id="ARBA00022553"/>
    </source>
</evidence>
<dbReference type="GO" id="GO:0005524">
    <property type="term" value="F:ATP binding"/>
    <property type="evidence" value="ECO:0007669"/>
    <property type="project" value="UniProtKB-KW"/>
</dbReference>
<evidence type="ECO:0000313" key="16">
    <source>
        <dbReference type="Proteomes" id="UP001431449"/>
    </source>
</evidence>
<dbReference type="SUPFAM" id="SSF158472">
    <property type="entry name" value="HAMP domain-like"/>
    <property type="match status" value="1"/>
</dbReference>
<dbReference type="InterPro" id="IPR005467">
    <property type="entry name" value="His_kinase_dom"/>
</dbReference>
<keyword evidence="15" id="KW-0547">Nucleotide-binding</keyword>
<feature type="region of interest" description="Disordered" evidence="11">
    <location>
        <begin position="79"/>
        <end position="116"/>
    </location>
</feature>
<dbReference type="Pfam" id="PF02518">
    <property type="entry name" value="HATPase_c"/>
    <property type="match status" value="1"/>
</dbReference>
<evidence type="ECO:0000313" key="15">
    <source>
        <dbReference type="EMBL" id="MCK7595335.1"/>
    </source>
</evidence>
<comment type="catalytic activity">
    <reaction evidence="1">
        <text>ATP + protein L-histidine = ADP + protein N-phospho-L-histidine.</text>
        <dbReference type="EC" id="2.7.13.3"/>
    </reaction>
</comment>
<dbReference type="EC" id="2.7.13.3" evidence="3"/>
<keyword evidence="8 12" id="KW-1133">Transmembrane helix</keyword>
<dbReference type="InterPro" id="IPR036097">
    <property type="entry name" value="HisK_dim/P_sf"/>
</dbReference>
<dbReference type="PANTHER" id="PTHR45436:SF5">
    <property type="entry name" value="SENSOR HISTIDINE KINASE TRCS"/>
    <property type="match status" value="1"/>
</dbReference>
<feature type="domain" description="HAMP" evidence="14">
    <location>
        <begin position="203"/>
        <end position="255"/>
    </location>
</feature>
<dbReference type="InterPro" id="IPR003594">
    <property type="entry name" value="HATPase_dom"/>
</dbReference>
<keyword evidence="5" id="KW-0808">Transferase</keyword>
<accession>A0ABT0GMW2</accession>
<evidence type="ECO:0000256" key="2">
    <source>
        <dbReference type="ARBA" id="ARBA00004370"/>
    </source>
</evidence>
<dbReference type="Gene3D" id="6.10.340.10">
    <property type="match status" value="1"/>
</dbReference>
<reference evidence="15" key="1">
    <citation type="submission" date="2022-04" db="EMBL/GenBank/DDBJ databases">
        <title>Lysobacter sp. CAU 1642 isolated from sea sand.</title>
        <authorList>
            <person name="Kim W."/>
        </authorList>
    </citation>
    <scope>NUCLEOTIDE SEQUENCE</scope>
    <source>
        <strain evidence="15">CAU 1642</strain>
    </source>
</reference>
<name>A0ABT0GMW2_9GAMM</name>
<dbReference type="InterPro" id="IPR003661">
    <property type="entry name" value="HisK_dim/P_dom"/>
</dbReference>
<dbReference type="SMART" id="SM00388">
    <property type="entry name" value="HisKA"/>
    <property type="match status" value="1"/>
</dbReference>
<evidence type="ECO:0000256" key="6">
    <source>
        <dbReference type="ARBA" id="ARBA00022692"/>
    </source>
</evidence>
<dbReference type="EMBL" id="JALNMH010000016">
    <property type="protein sequence ID" value="MCK7595335.1"/>
    <property type="molecule type" value="Genomic_DNA"/>
</dbReference>
<evidence type="ECO:0000256" key="12">
    <source>
        <dbReference type="SAM" id="Phobius"/>
    </source>
</evidence>
<dbReference type="SMART" id="SM00304">
    <property type="entry name" value="HAMP"/>
    <property type="match status" value="1"/>
</dbReference>
<dbReference type="CDD" id="cd00082">
    <property type="entry name" value="HisKA"/>
    <property type="match status" value="1"/>
</dbReference>
<keyword evidence="7" id="KW-0418">Kinase</keyword>
<keyword evidence="9" id="KW-0902">Two-component regulatory system</keyword>
<comment type="subcellular location">
    <subcellularLocation>
        <location evidence="2">Membrane</location>
    </subcellularLocation>
</comment>
<evidence type="ECO:0000259" key="13">
    <source>
        <dbReference type="PROSITE" id="PS50109"/>
    </source>
</evidence>
<sequence length="479" mass="52100">MRPRLWHRWLLLSAGLVLLALVALLWAQSRGFEQGLLGYARTLEAARLPAIAERLAGEYREVGSWRRLERQPRRWLRIVRPGEDGPPLPPPPRERGLRAPGSEPRAEPPPGRGPRGGALDLLQRLSLLDADGRLLNGPVPGPDALRWPIELDGVRIGELALMPMPELYESAALDFAKAQRERALWIALPVLLLAVLASWALSRRMLRRLDTLALASRRLAGGDYGVRVGAQGRDELGELASDFDRMAASLQQAQQARDRWIADISHELRTPLTILRGELQALQDGIRPLDGAALGSLLAEAERLSQRIDDLYALALSDSGGLRYRFAEVDLAALVAAVAESRRGLFQQAGLQLSCQTEPDTPPLRGDAARLEQLVENLLGNALRYTDAPGEVRLQLRADAGLARLQCDDSAPGVSTDELPHLLERHFRAGSGEPRVGGAGLGLAICRNIVEAHGGRIEVAASPLGGLRVTVELPVVPST</sequence>
<feature type="transmembrane region" description="Helical" evidence="12">
    <location>
        <begin position="183"/>
        <end position="201"/>
    </location>
</feature>
<dbReference type="PROSITE" id="PS50885">
    <property type="entry name" value="HAMP"/>
    <property type="match status" value="1"/>
</dbReference>
<keyword evidence="4" id="KW-0597">Phosphoprotein</keyword>
<keyword evidence="16" id="KW-1185">Reference proteome</keyword>
<dbReference type="Gene3D" id="3.30.565.10">
    <property type="entry name" value="Histidine kinase-like ATPase, C-terminal domain"/>
    <property type="match status" value="1"/>
</dbReference>
<evidence type="ECO:0000256" key="5">
    <source>
        <dbReference type="ARBA" id="ARBA00022679"/>
    </source>
</evidence>
<dbReference type="SUPFAM" id="SSF47384">
    <property type="entry name" value="Homodimeric domain of signal transducing histidine kinase"/>
    <property type="match status" value="1"/>
</dbReference>
<gene>
    <name evidence="15" type="ORF">M0G41_16875</name>
</gene>
<evidence type="ECO:0000256" key="3">
    <source>
        <dbReference type="ARBA" id="ARBA00012438"/>
    </source>
</evidence>
<dbReference type="Proteomes" id="UP001431449">
    <property type="component" value="Unassembled WGS sequence"/>
</dbReference>
<organism evidence="15 16">
    <name type="scientific">Pseudomarimonas salicorniae</name>
    <dbReference type="NCBI Taxonomy" id="2933270"/>
    <lineage>
        <taxon>Bacteria</taxon>
        <taxon>Pseudomonadati</taxon>
        <taxon>Pseudomonadota</taxon>
        <taxon>Gammaproteobacteria</taxon>
        <taxon>Lysobacterales</taxon>
        <taxon>Lysobacteraceae</taxon>
        <taxon>Pseudomarimonas</taxon>
    </lineage>
</organism>
<dbReference type="InterPro" id="IPR003660">
    <property type="entry name" value="HAMP_dom"/>
</dbReference>
<evidence type="ECO:0000256" key="10">
    <source>
        <dbReference type="ARBA" id="ARBA00023136"/>
    </source>
</evidence>
<dbReference type="CDD" id="cd06225">
    <property type="entry name" value="HAMP"/>
    <property type="match status" value="1"/>
</dbReference>
<keyword evidence="10 12" id="KW-0472">Membrane</keyword>
<comment type="caution">
    <text evidence="15">The sequence shown here is derived from an EMBL/GenBank/DDBJ whole genome shotgun (WGS) entry which is preliminary data.</text>
</comment>
<dbReference type="PANTHER" id="PTHR45436">
    <property type="entry name" value="SENSOR HISTIDINE KINASE YKOH"/>
    <property type="match status" value="1"/>
</dbReference>
<evidence type="ECO:0000256" key="8">
    <source>
        <dbReference type="ARBA" id="ARBA00022989"/>
    </source>
</evidence>
<evidence type="ECO:0000256" key="11">
    <source>
        <dbReference type="SAM" id="MobiDB-lite"/>
    </source>
</evidence>
<feature type="domain" description="Histidine kinase" evidence="13">
    <location>
        <begin position="263"/>
        <end position="477"/>
    </location>
</feature>
<evidence type="ECO:0000256" key="9">
    <source>
        <dbReference type="ARBA" id="ARBA00023012"/>
    </source>
</evidence>